<sequence>MGKMPRKMKKRSNIAISRVWMAEIALLMHITCWPFFQKVDLGDIANRSVTLVDWSARKRC</sequence>
<proteinExistence type="predicted"/>
<name>A0A9D4AEJ5_9ROSI</name>
<organism evidence="1 2">
    <name type="scientific">Gossypium stocksii</name>
    <dbReference type="NCBI Taxonomy" id="47602"/>
    <lineage>
        <taxon>Eukaryota</taxon>
        <taxon>Viridiplantae</taxon>
        <taxon>Streptophyta</taxon>
        <taxon>Embryophyta</taxon>
        <taxon>Tracheophyta</taxon>
        <taxon>Spermatophyta</taxon>
        <taxon>Magnoliopsida</taxon>
        <taxon>eudicotyledons</taxon>
        <taxon>Gunneridae</taxon>
        <taxon>Pentapetalae</taxon>
        <taxon>rosids</taxon>
        <taxon>malvids</taxon>
        <taxon>Malvales</taxon>
        <taxon>Malvaceae</taxon>
        <taxon>Malvoideae</taxon>
        <taxon>Gossypium</taxon>
    </lineage>
</organism>
<comment type="caution">
    <text evidence="1">The sequence shown here is derived from an EMBL/GenBank/DDBJ whole genome shotgun (WGS) entry which is preliminary data.</text>
</comment>
<accession>A0A9D4AEJ5</accession>
<dbReference type="EMBL" id="JAIQCV010000004">
    <property type="protein sequence ID" value="KAH1108808.1"/>
    <property type="molecule type" value="Genomic_DNA"/>
</dbReference>
<protein>
    <submittedName>
        <fullName evidence="1">Uncharacterized protein</fullName>
    </submittedName>
</protein>
<gene>
    <name evidence="1" type="ORF">J1N35_012576</name>
</gene>
<reference evidence="1 2" key="1">
    <citation type="journal article" date="2021" name="Plant Biotechnol. J.">
        <title>Multi-omics assisted identification of the key and species-specific regulatory components of drought-tolerant mechanisms in Gossypium stocksii.</title>
        <authorList>
            <person name="Yu D."/>
            <person name="Ke L."/>
            <person name="Zhang D."/>
            <person name="Wu Y."/>
            <person name="Sun Y."/>
            <person name="Mei J."/>
            <person name="Sun J."/>
            <person name="Sun Y."/>
        </authorList>
    </citation>
    <scope>NUCLEOTIDE SEQUENCE [LARGE SCALE GENOMIC DNA]</scope>
    <source>
        <strain evidence="2">cv. E1</strain>
        <tissue evidence="1">Leaf</tissue>
    </source>
</reference>
<dbReference type="Proteomes" id="UP000828251">
    <property type="component" value="Unassembled WGS sequence"/>
</dbReference>
<evidence type="ECO:0000313" key="1">
    <source>
        <dbReference type="EMBL" id="KAH1108808.1"/>
    </source>
</evidence>
<keyword evidence="2" id="KW-1185">Reference proteome</keyword>
<dbReference type="AlphaFoldDB" id="A0A9D4AEJ5"/>
<dbReference type="OrthoDB" id="10302499at2759"/>
<evidence type="ECO:0000313" key="2">
    <source>
        <dbReference type="Proteomes" id="UP000828251"/>
    </source>
</evidence>